<dbReference type="PANTHER" id="PTHR42713">
    <property type="entry name" value="HISTIDINE KINASE-RELATED"/>
    <property type="match status" value="1"/>
</dbReference>
<protein>
    <recommendedName>
        <fullName evidence="13">Response regulator</fullName>
    </recommendedName>
</protein>
<dbReference type="PROSITE" id="PS00041">
    <property type="entry name" value="HTH_ARAC_FAMILY_1"/>
    <property type="match status" value="1"/>
</dbReference>
<dbReference type="SUPFAM" id="SSF52172">
    <property type="entry name" value="CheY-like"/>
    <property type="match status" value="1"/>
</dbReference>
<organism evidence="11 12">
    <name type="scientific">Paenibacillus woosongensis</name>
    <dbReference type="NCBI Taxonomy" id="307580"/>
    <lineage>
        <taxon>Bacteria</taxon>
        <taxon>Bacillati</taxon>
        <taxon>Bacillota</taxon>
        <taxon>Bacilli</taxon>
        <taxon>Bacillales</taxon>
        <taxon>Paenibacillaceae</taxon>
        <taxon>Paenibacillus</taxon>
    </lineage>
</organism>
<keyword evidence="5" id="KW-0805">Transcription regulation</keyword>
<keyword evidence="4" id="KW-0902">Two-component regulatory system</keyword>
<dbReference type="SMART" id="SM00342">
    <property type="entry name" value="HTH_ARAC"/>
    <property type="match status" value="1"/>
</dbReference>
<dbReference type="InterPro" id="IPR018060">
    <property type="entry name" value="HTH_AraC"/>
</dbReference>
<keyword evidence="2" id="KW-0963">Cytoplasm</keyword>
<dbReference type="InterPro" id="IPR009057">
    <property type="entry name" value="Homeodomain-like_sf"/>
</dbReference>
<keyword evidence="12" id="KW-1185">Reference proteome</keyword>
<dbReference type="Gene3D" id="3.40.50.2300">
    <property type="match status" value="1"/>
</dbReference>
<evidence type="ECO:0000259" key="10">
    <source>
        <dbReference type="PROSITE" id="PS50110"/>
    </source>
</evidence>
<dbReference type="PROSITE" id="PS01124">
    <property type="entry name" value="HTH_ARAC_FAMILY_2"/>
    <property type="match status" value="1"/>
</dbReference>
<dbReference type="Gene3D" id="1.10.10.60">
    <property type="entry name" value="Homeodomain-like"/>
    <property type="match status" value="2"/>
</dbReference>
<gene>
    <name evidence="11" type="ORF">J15TS10_48940</name>
</gene>
<evidence type="ECO:0000256" key="8">
    <source>
        <dbReference type="PROSITE-ProRule" id="PRU00169"/>
    </source>
</evidence>
<reference evidence="11 12" key="1">
    <citation type="submission" date="2021-03" db="EMBL/GenBank/DDBJ databases">
        <title>Antimicrobial resistance genes in bacteria isolated from Japanese honey, and their potential for conferring macrolide and lincosamide resistance in the American foulbrood pathogen Paenibacillus larvae.</title>
        <authorList>
            <person name="Okamoto M."/>
            <person name="Kumagai M."/>
            <person name="Kanamori H."/>
            <person name="Takamatsu D."/>
        </authorList>
    </citation>
    <scope>NUCLEOTIDE SEQUENCE [LARGE SCALE GENOMIC DNA]</scope>
    <source>
        <strain evidence="11 12">J15TS10</strain>
    </source>
</reference>
<dbReference type="SMART" id="SM00448">
    <property type="entry name" value="REC"/>
    <property type="match status" value="1"/>
</dbReference>
<evidence type="ECO:0008006" key="13">
    <source>
        <dbReference type="Google" id="ProtNLM"/>
    </source>
</evidence>
<evidence type="ECO:0000256" key="2">
    <source>
        <dbReference type="ARBA" id="ARBA00022490"/>
    </source>
</evidence>
<evidence type="ECO:0000313" key="11">
    <source>
        <dbReference type="EMBL" id="GIP61080.1"/>
    </source>
</evidence>
<evidence type="ECO:0000259" key="9">
    <source>
        <dbReference type="PROSITE" id="PS01124"/>
    </source>
</evidence>
<proteinExistence type="predicted"/>
<dbReference type="InterPro" id="IPR020449">
    <property type="entry name" value="Tscrpt_reg_AraC-type_HTH"/>
</dbReference>
<evidence type="ECO:0000256" key="3">
    <source>
        <dbReference type="ARBA" id="ARBA00022553"/>
    </source>
</evidence>
<dbReference type="InterPro" id="IPR051552">
    <property type="entry name" value="HptR"/>
</dbReference>
<evidence type="ECO:0000256" key="1">
    <source>
        <dbReference type="ARBA" id="ARBA00004496"/>
    </source>
</evidence>
<feature type="domain" description="HTH araC/xylS-type" evidence="9">
    <location>
        <begin position="427"/>
        <end position="524"/>
    </location>
</feature>
<sequence>MKLLIIDDEKHVRKSIRLLVDWDSLNINTIEESQNGEEAIEILKSGEPDIIILDMMMPLKNGMELMDWMKLHQIQSNIIVLSGFDDFNFVRHTLQHGAIDYLLKPINPQHLEDALKKAIDKRNESRKMKAEHQELVTVVNELKPVYLDKLLSNLLLFPDTVINNTMNNDFLELCHTGTCQVTVTNIDLVSNKEKTAASVIELCNQYLWERKKGYVFRNIIHPDEIVILHWNDFTDIDFILSKINQLLWDISGDQLEFGLGSPTAFPANLSTSYKEAINSLKHCNLLMSSSSRIHSGKTSFSTQFSSLGFGEYKEGLRLAVCSGNTGQIRAAVQKWIDHLYTKDHITFMQYKWWVEEYQLAKQMWIEEFTNNYIEELEPDQKRDYLPFPLDQNRKFSLQQLQEHIIDDLIVCSIKIIKYQMNSNNVIHEISNYIRKNYQDVSLSDIANQFHLNREHISRRFKQEFGITIVNYVSQIRIDKAKVLLLNPHLKIAEVGSAVGYDDEKYFSRVFKKLTGLSPTDYRNNESTQ</sequence>
<evidence type="ECO:0000256" key="6">
    <source>
        <dbReference type="ARBA" id="ARBA00023125"/>
    </source>
</evidence>
<keyword evidence="7" id="KW-0804">Transcription</keyword>
<dbReference type="Proteomes" id="UP000681290">
    <property type="component" value="Unassembled WGS sequence"/>
</dbReference>
<accession>A0ABQ4MYS5</accession>
<evidence type="ECO:0000256" key="5">
    <source>
        <dbReference type="ARBA" id="ARBA00023015"/>
    </source>
</evidence>
<feature type="domain" description="Response regulatory" evidence="10">
    <location>
        <begin position="2"/>
        <end position="119"/>
    </location>
</feature>
<keyword evidence="3 8" id="KW-0597">Phosphoprotein</keyword>
<comment type="subcellular location">
    <subcellularLocation>
        <location evidence="1">Cytoplasm</location>
    </subcellularLocation>
</comment>
<comment type="caution">
    <text evidence="11">The sequence shown here is derived from an EMBL/GenBank/DDBJ whole genome shotgun (WGS) entry which is preliminary data.</text>
</comment>
<dbReference type="PROSITE" id="PS50110">
    <property type="entry name" value="RESPONSE_REGULATORY"/>
    <property type="match status" value="1"/>
</dbReference>
<dbReference type="InterPro" id="IPR018062">
    <property type="entry name" value="HTH_AraC-typ_CS"/>
</dbReference>
<name>A0ABQ4MYS5_9BACL</name>
<dbReference type="Pfam" id="PF12833">
    <property type="entry name" value="HTH_18"/>
    <property type="match status" value="1"/>
</dbReference>
<dbReference type="InterPro" id="IPR001789">
    <property type="entry name" value="Sig_transdc_resp-reg_receiver"/>
</dbReference>
<dbReference type="Pfam" id="PF00072">
    <property type="entry name" value="Response_reg"/>
    <property type="match status" value="1"/>
</dbReference>
<dbReference type="CDD" id="cd17536">
    <property type="entry name" value="REC_YesN-like"/>
    <property type="match status" value="1"/>
</dbReference>
<feature type="modified residue" description="4-aspartylphosphate" evidence="8">
    <location>
        <position position="54"/>
    </location>
</feature>
<dbReference type="PANTHER" id="PTHR42713:SF3">
    <property type="entry name" value="TRANSCRIPTIONAL REGULATORY PROTEIN HPTR"/>
    <property type="match status" value="1"/>
</dbReference>
<keyword evidence="6" id="KW-0238">DNA-binding</keyword>
<dbReference type="RefSeq" id="WP_213595131.1">
    <property type="nucleotide sequence ID" value="NZ_BOSM01000014.1"/>
</dbReference>
<evidence type="ECO:0000256" key="4">
    <source>
        <dbReference type="ARBA" id="ARBA00023012"/>
    </source>
</evidence>
<evidence type="ECO:0000313" key="12">
    <source>
        <dbReference type="Proteomes" id="UP000681290"/>
    </source>
</evidence>
<dbReference type="SUPFAM" id="SSF46689">
    <property type="entry name" value="Homeodomain-like"/>
    <property type="match status" value="2"/>
</dbReference>
<dbReference type="PRINTS" id="PR00032">
    <property type="entry name" value="HTHARAC"/>
</dbReference>
<dbReference type="InterPro" id="IPR011006">
    <property type="entry name" value="CheY-like_superfamily"/>
</dbReference>
<dbReference type="EMBL" id="BOSM01000014">
    <property type="protein sequence ID" value="GIP61080.1"/>
    <property type="molecule type" value="Genomic_DNA"/>
</dbReference>
<evidence type="ECO:0000256" key="7">
    <source>
        <dbReference type="ARBA" id="ARBA00023163"/>
    </source>
</evidence>